<evidence type="ECO:0000313" key="2">
    <source>
        <dbReference type="EMBL" id="MBJ8339109.1"/>
    </source>
</evidence>
<sequence length="347" mass="38159">MSTGSGSPGGDYNFRSVTTTVGGPVSHRRRVGDRQETARRLLFAASETKYDADLDIDWDAAPDPEKYWLPAERVSIYGTRLWHRLDEAQRRELGKHELVSMLSAGIYAQSILSMLTFRDIVEGAGLVDDQTRFMLASIQDDSRSTTMFSRLVNATGAQPYNLPAPLQALTKLTLMAPSGPLGRGFRLLLEEMLESVLRDLAADPGVQPHVQQINKIHSVSGVRHIELARDDLIRAIEAQGPIRNALHRWALAAVTAACYAAVVNPAAYRSVGIAPLRGALVAFFSANYGRNARRATASFRRFAREERVLDGPVAATFMRLGRVEQGSRQAGFVTSDDVHRSTRKGLS</sequence>
<dbReference type="Pfam" id="PF11583">
    <property type="entry name" value="AurF"/>
    <property type="match status" value="1"/>
</dbReference>
<keyword evidence="3" id="KW-1185">Reference proteome</keyword>
<dbReference type="Gene3D" id="1.10.620.20">
    <property type="entry name" value="Ribonucleotide Reductase, subunit A"/>
    <property type="match status" value="1"/>
</dbReference>
<dbReference type="RefSeq" id="WP_199703825.1">
    <property type="nucleotide sequence ID" value="NZ_JAEMNV010000003.1"/>
</dbReference>
<evidence type="ECO:0000256" key="1">
    <source>
        <dbReference type="SAM" id="MobiDB-lite"/>
    </source>
</evidence>
<comment type="caution">
    <text evidence="2">The sequence shown here is derived from an EMBL/GenBank/DDBJ whole genome shotgun (WGS) entry which is preliminary data.</text>
</comment>
<dbReference type="EMBL" id="JAEMNV010000003">
    <property type="protein sequence ID" value="MBJ8339109.1"/>
    <property type="molecule type" value="Genomic_DNA"/>
</dbReference>
<evidence type="ECO:0000313" key="3">
    <source>
        <dbReference type="Proteomes" id="UP000655868"/>
    </source>
</evidence>
<accession>A0A934NPS8</accession>
<organism evidence="2 3">
    <name type="scientific">Antrihabitans stalagmiti</name>
    <dbReference type="NCBI Taxonomy" id="2799499"/>
    <lineage>
        <taxon>Bacteria</taxon>
        <taxon>Bacillati</taxon>
        <taxon>Actinomycetota</taxon>
        <taxon>Actinomycetes</taxon>
        <taxon>Mycobacteriales</taxon>
        <taxon>Nocardiaceae</taxon>
        <taxon>Antrihabitans</taxon>
    </lineage>
</organism>
<feature type="region of interest" description="Disordered" evidence="1">
    <location>
        <begin position="1"/>
        <end position="33"/>
    </location>
</feature>
<reference evidence="2" key="1">
    <citation type="submission" date="2020-12" db="EMBL/GenBank/DDBJ databases">
        <title>Antrihabitans popcorni sp. nov. and Antrihabitans auranticaus sp. nov., isolated from a larva cave.</title>
        <authorList>
            <person name="Lee S.D."/>
            <person name="Kim I.S."/>
        </authorList>
    </citation>
    <scope>NUCLEOTIDE SEQUENCE</scope>
    <source>
        <strain evidence="2">YC3-6</strain>
    </source>
</reference>
<dbReference type="InterPro" id="IPR025859">
    <property type="entry name" value="AurF/CmlI"/>
</dbReference>
<gene>
    <name evidence="2" type="ORF">JGU71_09445</name>
</gene>
<dbReference type="GO" id="GO:0016491">
    <property type="term" value="F:oxidoreductase activity"/>
    <property type="evidence" value="ECO:0007669"/>
    <property type="project" value="InterPro"/>
</dbReference>
<name>A0A934NPS8_9NOCA</name>
<proteinExistence type="predicted"/>
<protein>
    <submittedName>
        <fullName evidence="2">Diiron oxygenase</fullName>
    </submittedName>
</protein>
<dbReference type="Proteomes" id="UP000655868">
    <property type="component" value="Unassembled WGS sequence"/>
</dbReference>
<dbReference type="AlphaFoldDB" id="A0A934NPS8"/>
<dbReference type="InterPro" id="IPR012348">
    <property type="entry name" value="RNR-like"/>
</dbReference>